<dbReference type="Gene3D" id="3.40.1550.20">
    <property type="entry name" value="Transcriptional regulator MraZ domain"/>
    <property type="match status" value="1"/>
</dbReference>
<dbReference type="Proteomes" id="UP000248975">
    <property type="component" value="Unassembled WGS sequence"/>
</dbReference>
<comment type="subcellular location">
    <subcellularLocation>
        <location evidence="7">Cytoplasm</location>
        <location evidence="7">Nucleoid</location>
    </subcellularLocation>
</comment>
<evidence type="ECO:0000256" key="2">
    <source>
        <dbReference type="ARBA" id="ARBA00022490"/>
    </source>
</evidence>
<comment type="similarity">
    <text evidence="7">Belongs to the MraZ family.</text>
</comment>
<dbReference type="PANTHER" id="PTHR34701:SF1">
    <property type="entry name" value="TRANSCRIPTIONAL REGULATOR MRAZ"/>
    <property type="match status" value="1"/>
</dbReference>
<dbReference type="CDD" id="cd16321">
    <property type="entry name" value="MraZ_C"/>
    <property type="match status" value="1"/>
</dbReference>
<sequence length="175" mass="19667">MSESFRGELSQKVDSKARVSIPAAFRRVLESGDPSFPDSPRPRVVMVYGDARRRFAECFTITEMRRIEAAIARRKKGDPARRFLERNVISQSVTVEVDEDGRIVLPQKVREKIGVSTDDMQGGFEAIFAGTLESFQVWKRDAYDDEVASQSADDLPELADGSDMFSLLEDDEPEA</sequence>
<keyword evidence="6 7" id="KW-0804">Transcription</keyword>
<organism evidence="10 11">
    <name type="scientific">Cereibacter sphaeroides</name>
    <name type="common">Rhodobacter sphaeroides</name>
    <dbReference type="NCBI Taxonomy" id="1063"/>
    <lineage>
        <taxon>Bacteria</taxon>
        <taxon>Pseudomonadati</taxon>
        <taxon>Pseudomonadota</taxon>
        <taxon>Alphaproteobacteria</taxon>
        <taxon>Rhodobacterales</taxon>
        <taxon>Paracoccaceae</taxon>
        <taxon>Cereibacter</taxon>
    </lineage>
</organism>
<dbReference type="AlphaFoldDB" id="A0A2W5S530"/>
<dbReference type="GO" id="GO:0003700">
    <property type="term" value="F:DNA-binding transcription factor activity"/>
    <property type="evidence" value="ECO:0007669"/>
    <property type="project" value="UniProtKB-UniRule"/>
</dbReference>
<evidence type="ECO:0000256" key="7">
    <source>
        <dbReference type="HAMAP-Rule" id="MF_01008"/>
    </source>
</evidence>
<reference evidence="10 11" key="1">
    <citation type="submission" date="2017-08" db="EMBL/GenBank/DDBJ databases">
        <title>Infants hospitalized years apart are colonized by the same room-sourced microbial strains.</title>
        <authorList>
            <person name="Brooks B."/>
            <person name="Olm M.R."/>
            <person name="Firek B.A."/>
            <person name="Baker R."/>
            <person name="Thomas B.C."/>
            <person name="Morowitz M.J."/>
            <person name="Banfield J.F."/>
        </authorList>
    </citation>
    <scope>NUCLEOTIDE SEQUENCE [LARGE SCALE GENOMIC DNA]</scope>
    <source>
        <strain evidence="10">S2_003_000_R2_11</strain>
    </source>
</reference>
<evidence type="ECO:0000259" key="9">
    <source>
        <dbReference type="PROSITE" id="PS51740"/>
    </source>
</evidence>
<dbReference type="InterPro" id="IPR038619">
    <property type="entry name" value="MraZ_sf"/>
</dbReference>
<evidence type="ECO:0000313" key="10">
    <source>
        <dbReference type="EMBL" id="PZQ96849.1"/>
    </source>
</evidence>
<dbReference type="GO" id="GO:0000976">
    <property type="term" value="F:transcription cis-regulatory region binding"/>
    <property type="evidence" value="ECO:0007669"/>
    <property type="project" value="TreeGrafter"/>
</dbReference>
<evidence type="ECO:0000313" key="11">
    <source>
        <dbReference type="Proteomes" id="UP000248975"/>
    </source>
</evidence>
<feature type="domain" description="SpoVT-AbrB" evidence="9">
    <location>
        <begin position="92"/>
        <end position="142"/>
    </location>
</feature>
<dbReference type="InterPro" id="IPR007159">
    <property type="entry name" value="SpoVT-AbrB_dom"/>
</dbReference>
<feature type="region of interest" description="Disordered" evidence="8">
    <location>
        <begin position="149"/>
        <end position="175"/>
    </location>
</feature>
<keyword evidence="4 7" id="KW-0805">Transcription regulation</keyword>
<gene>
    <name evidence="7" type="primary">mraZ</name>
    <name evidence="10" type="ORF">DI533_14880</name>
</gene>
<dbReference type="InterPro" id="IPR035642">
    <property type="entry name" value="MraZ_N"/>
</dbReference>
<dbReference type="EMBL" id="QFQS01000003">
    <property type="protein sequence ID" value="PZQ96849.1"/>
    <property type="molecule type" value="Genomic_DNA"/>
</dbReference>
<dbReference type="HAMAP" id="MF_01008">
    <property type="entry name" value="MraZ"/>
    <property type="match status" value="1"/>
</dbReference>
<keyword evidence="2 7" id="KW-0963">Cytoplasm</keyword>
<comment type="subunit">
    <text evidence="7">Forms oligomers.</text>
</comment>
<proteinExistence type="inferred from homology"/>
<dbReference type="GO" id="GO:0009295">
    <property type="term" value="C:nucleoid"/>
    <property type="evidence" value="ECO:0007669"/>
    <property type="project" value="UniProtKB-SubCell"/>
</dbReference>
<keyword evidence="3" id="KW-0677">Repeat</keyword>
<dbReference type="CDD" id="cd16320">
    <property type="entry name" value="MraZ_N"/>
    <property type="match status" value="1"/>
</dbReference>
<keyword evidence="5 7" id="KW-0238">DNA-binding</keyword>
<name>A0A2W5S530_CERSP</name>
<dbReference type="NCBIfam" id="NF001476">
    <property type="entry name" value="PRK00326.2-2"/>
    <property type="match status" value="1"/>
</dbReference>
<dbReference type="InterPro" id="IPR020603">
    <property type="entry name" value="MraZ_dom"/>
</dbReference>
<evidence type="ECO:0000256" key="8">
    <source>
        <dbReference type="SAM" id="MobiDB-lite"/>
    </source>
</evidence>
<evidence type="ECO:0000256" key="4">
    <source>
        <dbReference type="ARBA" id="ARBA00023015"/>
    </source>
</evidence>
<dbReference type="Pfam" id="PF02381">
    <property type="entry name" value="MraZ"/>
    <property type="match status" value="1"/>
</dbReference>
<evidence type="ECO:0000256" key="3">
    <source>
        <dbReference type="ARBA" id="ARBA00022737"/>
    </source>
</evidence>
<evidence type="ECO:0000256" key="5">
    <source>
        <dbReference type="ARBA" id="ARBA00023125"/>
    </source>
</evidence>
<dbReference type="SUPFAM" id="SSF89447">
    <property type="entry name" value="AbrB/MazE/MraZ-like"/>
    <property type="match status" value="1"/>
</dbReference>
<dbReference type="PROSITE" id="PS51740">
    <property type="entry name" value="SPOVT_ABRB"/>
    <property type="match status" value="1"/>
</dbReference>
<protein>
    <recommendedName>
        <fullName evidence="1 7">Transcriptional regulator MraZ</fullName>
    </recommendedName>
</protein>
<evidence type="ECO:0000256" key="1">
    <source>
        <dbReference type="ARBA" id="ARBA00013860"/>
    </source>
</evidence>
<dbReference type="InterPro" id="IPR037914">
    <property type="entry name" value="SpoVT-AbrB_sf"/>
</dbReference>
<accession>A0A2W5S530</accession>
<dbReference type="InterPro" id="IPR035644">
    <property type="entry name" value="MraZ_C"/>
</dbReference>
<comment type="caution">
    <text evidence="10">The sequence shown here is derived from an EMBL/GenBank/DDBJ whole genome shotgun (WGS) entry which is preliminary data.</text>
</comment>
<evidence type="ECO:0000256" key="6">
    <source>
        <dbReference type="ARBA" id="ARBA00023163"/>
    </source>
</evidence>
<dbReference type="InterPro" id="IPR003444">
    <property type="entry name" value="MraZ"/>
</dbReference>
<dbReference type="GO" id="GO:2000143">
    <property type="term" value="P:negative regulation of DNA-templated transcription initiation"/>
    <property type="evidence" value="ECO:0007669"/>
    <property type="project" value="TreeGrafter"/>
</dbReference>
<dbReference type="GO" id="GO:0005737">
    <property type="term" value="C:cytoplasm"/>
    <property type="evidence" value="ECO:0007669"/>
    <property type="project" value="UniProtKB-UniRule"/>
</dbReference>
<dbReference type="PANTHER" id="PTHR34701">
    <property type="entry name" value="TRANSCRIPTIONAL REGULATOR MRAZ"/>
    <property type="match status" value="1"/>
</dbReference>